<proteinExistence type="predicted"/>
<comment type="caution">
    <text evidence="3">The sequence shown here is derived from an EMBL/GenBank/DDBJ whole genome shotgun (WGS) entry which is preliminary data.</text>
</comment>
<feature type="transmembrane region" description="Helical" evidence="2">
    <location>
        <begin position="194"/>
        <end position="212"/>
    </location>
</feature>
<feature type="transmembrane region" description="Helical" evidence="2">
    <location>
        <begin position="349"/>
        <end position="369"/>
    </location>
</feature>
<evidence type="ECO:0000256" key="2">
    <source>
        <dbReference type="SAM" id="Phobius"/>
    </source>
</evidence>
<feature type="region of interest" description="Disordered" evidence="1">
    <location>
        <begin position="59"/>
        <end position="114"/>
    </location>
</feature>
<protein>
    <submittedName>
        <fullName evidence="3">Meiotic nuclear division 1</fullName>
    </submittedName>
</protein>
<sequence>MLRSLGTAGARLGLRGAASLASGGGAGGGFGASLAEQAGPRASGWRSLFEGYGRGSGGAVTAALPTRRSDEDAGRRLHTGSPVLRAADQEATDRLKDAAKEAVRSASAGASGPAASAAKDAASTALPQGFEAQALVQLLGCGLGAGAASSLALKQLADDGQVGSPTAQRLQLGLMSFAAGSVALHALYSPAITPTSLIAGAAAMGLTFYIPFQHYTKTNGGLKVGEAAKSVLAAIPDHLRVTGLQSGLYSLLTPTLALAGASYLFAPGMSLAEVFGFVKGVDAYFFWQLIGGGLMTVAPAVTYSLKKLADGGRLGERWAKTLNAGLLAAAAGHLAVLAPMMTANQGGPMLSAVVGAWAVAAAAGGLGLMSGGAGAAAKAASKGIRCCTRIQSYFRLRVAVGPCGQPFLSYIQPSEDGGGDALAVLTLLGSRWVELGGLTWENFLQPAPSTALLDLAVGPDNAPVVAYPDTFRAGTLTVARLVADGIWAQLARLGAACSAALAAYPRSGTLLVAAVDARGALRVWRSAAGGGAPWRVLGTTGVARPLAYSLAVGPHGTPLLAVATGGGSRNATYSATMLRGQAGARRWAPLGRRGFAAGVHAPLSADRWLGLSVDKRGRPVLAFKKSAAAGGGPWELQFLREPCRKLVPVA</sequence>
<gene>
    <name evidence="3" type="ORF">C2E20_2985</name>
</gene>
<dbReference type="Proteomes" id="UP000239649">
    <property type="component" value="Unassembled WGS sequence"/>
</dbReference>
<feature type="transmembrane region" description="Helical" evidence="2">
    <location>
        <begin position="324"/>
        <end position="343"/>
    </location>
</feature>
<name>A0A2P6VHI5_9CHLO</name>
<evidence type="ECO:0000313" key="4">
    <source>
        <dbReference type="Proteomes" id="UP000239649"/>
    </source>
</evidence>
<feature type="transmembrane region" description="Helical" evidence="2">
    <location>
        <begin position="285"/>
        <end position="303"/>
    </location>
</feature>
<dbReference type="EMBL" id="LHPF02000006">
    <property type="protein sequence ID" value="PSC73549.1"/>
    <property type="molecule type" value="Genomic_DNA"/>
</dbReference>
<keyword evidence="4" id="KW-1185">Reference proteome</keyword>
<evidence type="ECO:0000256" key="1">
    <source>
        <dbReference type="SAM" id="MobiDB-lite"/>
    </source>
</evidence>
<keyword evidence="2" id="KW-0472">Membrane</keyword>
<evidence type="ECO:0000313" key="3">
    <source>
        <dbReference type="EMBL" id="PSC73549.1"/>
    </source>
</evidence>
<feature type="transmembrane region" description="Helical" evidence="2">
    <location>
        <begin position="248"/>
        <end position="265"/>
    </location>
</feature>
<accession>A0A2P6VHI5</accession>
<feature type="compositionally biased region" description="Basic and acidic residues" evidence="1">
    <location>
        <begin position="87"/>
        <end position="103"/>
    </location>
</feature>
<dbReference type="OrthoDB" id="514390at2759"/>
<dbReference type="AlphaFoldDB" id="A0A2P6VHI5"/>
<reference evidence="3 4" key="1">
    <citation type="journal article" date="2018" name="Plant J.">
        <title>Genome sequences of Chlorella sorokiniana UTEX 1602 and Micractinium conductrix SAG 241.80: implications to maltose excretion by a green alga.</title>
        <authorList>
            <person name="Arriola M.B."/>
            <person name="Velmurugan N."/>
            <person name="Zhang Y."/>
            <person name="Plunkett M.H."/>
            <person name="Hondzo H."/>
            <person name="Barney B.M."/>
        </authorList>
    </citation>
    <scope>NUCLEOTIDE SEQUENCE [LARGE SCALE GENOMIC DNA]</scope>
    <source>
        <strain evidence="3 4">SAG 241.80</strain>
    </source>
</reference>
<keyword evidence="2" id="KW-0812">Transmembrane</keyword>
<keyword evidence="2" id="KW-1133">Transmembrane helix</keyword>
<organism evidence="3 4">
    <name type="scientific">Micractinium conductrix</name>
    <dbReference type="NCBI Taxonomy" id="554055"/>
    <lineage>
        <taxon>Eukaryota</taxon>
        <taxon>Viridiplantae</taxon>
        <taxon>Chlorophyta</taxon>
        <taxon>core chlorophytes</taxon>
        <taxon>Trebouxiophyceae</taxon>
        <taxon>Chlorellales</taxon>
        <taxon>Chlorellaceae</taxon>
        <taxon>Chlorella clade</taxon>
        <taxon>Micractinium</taxon>
    </lineage>
</organism>
<feature type="compositionally biased region" description="Low complexity" evidence="1">
    <location>
        <begin position="104"/>
        <end position="114"/>
    </location>
</feature>